<dbReference type="PROSITE" id="PS50860">
    <property type="entry name" value="AA_TRNA_LIGASE_II_ALA"/>
    <property type="match status" value="1"/>
</dbReference>
<organism evidence="10">
    <name type="scientific">marine sediment metagenome</name>
    <dbReference type="NCBI Taxonomy" id="412755"/>
    <lineage>
        <taxon>unclassified sequences</taxon>
        <taxon>metagenomes</taxon>
        <taxon>ecological metagenomes</taxon>
    </lineage>
</organism>
<dbReference type="InterPro" id="IPR018162">
    <property type="entry name" value="Ala-tRNA-ligase_IIc_anticod-bd"/>
</dbReference>
<dbReference type="GO" id="GO:0002161">
    <property type="term" value="F:aminoacyl-tRNA deacylase activity"/>
    <property type="evidence" value="ECO:0007669"/>
    <property type="project" value="TreeGrafter"/>
</dbReference>
<dbReference type="PANTHER" id="PTHR11777:SF9">
    <property type="entry name" value="ALANINE--TRNA LIGASE, CYTOPLASMIC"/>
    <property type="match status" value="1"/>
</dbReference>
<gene>
    <name evidence="10" type="ORF">S12H4_51148</name>
</gene>
<dbReference type="GO" id="GO:0005737">
    <property type="term" value="C:cytoplasm"/>
    <property type="evidence" value="ECO:0007669"/>
    <property type="project" value="InterPro"/>
</dbReference>
<dbReference type="EMBL" id="BARW01032290">
    <property type="protein sequence ID" value="GAJ11672.1"/>
    <property type="molecule type" value="Genomic_DNA"/>
</dbReference>
<evidence type="ECO:0000313" key="10">
    <source>
        <dbReference type="EMBL" id="GAJ11672.1"/>
    </source>
</evidence>
<feature type="domain" description="Alanyl-transfer RNA synthetases family profile" evidence="9">
    <location>
        <begin position="1"/>
        <end position="242"/>
    </location>
</feature>
<dbReference type="GO" id="GO:0000049">
    <property type="term" value="F:tRNA binding"/>
    <property type="evidence" value="ECO:0007669"/>
    <property type="project" value="UniProtKB-KW"/>
</dbReference>
<comment type="caution">
    <text evidence="10">The sequence shown here is derived from an EMBL/GenBank/DDBJ whole genome shotgun (WGS) entry which is preliminary data.</text>
</comment>
<proteinExistence type="inferred from homology"/>
<evidence type="ECO:0000256" key="7">
    <source>
        <dbReference type="ARBA" id="ARBA00022917"/>
    </source>
</evidence>
<name>X1V6S4_9ZZZZ</name>
<evidence type="ECO:0000256" key="8">
    <source>
        <dbReference type="ARBA" id="ARBA00023146"/>
    </source>
</evidence>
<dbReference type="PANTHER" id="PTHR11777">
    <property type="entry name" value="ALANYL-TRNA SYNTHETASE"/>
    <property type="match status" value="1"/>
</dbReference>
<dbReference type="InterPro" id="IPR050058">
    <property type="entry name" value="Ala-tRNA_ligase"/>
</dbReference>
<evidence type="ECO:0000256" key="4">
    <source>
        <dbReference type="ARBA" id="ARBA00022741"/>
    </source>
</evidence>
<comment type="similarity">
    <text evidence="1">Belongs to the class-II aminoacyl-tRNA synthetase family.</text>
</comment>
<keyword evidence="4" id="KW-0547">Nucleotide-binding</keyword>
<dbReference type="Gene3D" id="2.40.30.130">
    <property type="match status" value="1"/>
</dbReference>
<evidence type="ECO:0000256" key="1">
    <source>
        <dbReference type="ARBA" id="ARBA00008226"/>
    </source>
</evidence>
<protein>
    <recommendedName>
        <fullName evidence="9">Alanyl-transfer RNA synthetases family profile domain-containing protein</fullName>
    </recommendedName>
</protein>
<keyword evidence="3" id="KW-0436">Ligase</keyword>
<reference evidence="10" key="1">
    <citation type="journal article" date="2014" name="Front. Microbiol.">
        <title>High frequency of phylogenetically diverse reductive dehalogenase-homologous genes in deep subseafloor sedimentary metagenomes.</title>
        <authorList>
            <person name="Kawai M."/>
            <person name="Futagami T."/>
            <person name="Toyoda A."/>
            <person name="Takaki Y."/>
            <person name="Nishi S."/>
            <person name="Hori S."/>
            <person name="Arai W."/>
            <person name="Tsubouchi T."/>
            <person name="Morono Y."/>
            <person name="Uchiyama I."/>
            <person name="Ito T."/>
            <person name="Fujiyama A."/>
            <person name="Inagaki F."/>
            <person name="Takami H."/>
        </authorList>
    </citation>
    <scope>NUCLEOTIDE SEQUENCE</scope>
    <source>
        <strain evidence="10">Expedition CK06-06</strain>
    </source>
</reference>
<dbReference type="AlphaFoldDB" id="X1V6S4"/>
<sequence>FGRTLDRGIEIFTDAAGRAVKSKEATISGEDAFQLYDTYGFPLDLTQLMAQERGLKVDTEKFNELMEAQRQRARAAQKSDSLITALADTELPATEDMHKYHTDSCDSKILGWIEDGGFNDAGRIETDAEVGIVLDKTCFYAEAGGQVGDCGVIESDGGQFVVEGTTRIANCVVHRGKVTAGAFVVGQDIKACVSKDRNSIKKNHTATHLLQWALRQALGDSVAQQGSYVGLDYLRFDFTYPK</sequence>
<keyword evidence="7" id="KW-0648">Protein biosynthesis</keyword>
<dbReference type="InterPro" id="IPR018163">
    <property type="entry name" value="Thr/Ala-tRNA-synth_IIc_edit"/>
</dbReference>
<dbReference type="GO" id="GO:0006419">
    <property type="term" value="P:alanyl-tRNA aminoacylation"/>
    <property type="evidence" value="ECO:0007669"/>
    <property type="project" value="InterPro"/>
</dbReference>
<dbReference type="InterPro" id="IPR009000">
    <property type="entry name" value="Transl_B-barrel_sf"/>
</dbReference>
<dbReference type="Pfam" id="PF01411">
    <property type="entry name" value="tRNA-synt_2c"/>
    <property type="match status" value="1"/>
</dbReference>
<evidence type="ECO:0000256" key="2">
    <source>
        <dbReference type="ARBA" id="ARBA00022555"/>
    </source>
</evidence>
<dbReference type="GO" id="GO:0004813">
    <property type="term" value="F:alanine-tRNA ligase activity"/>
    <property type="evidence" value="ECO:0007669"/>
    <property type="project" value="InterPro"/>
</dbReference>
<keyword evidence="6" id="KW-0694">RNA-binding</keyword>
<dbReference type="InterPro" id="IPR018164">
    <property type="entry name" value="Ala-tRNA-synth_IIc_N"/>
</dbReference>
<evidence type="ECO:0000259" key="9">
    <source>
        <dbReference type="PROSITE" id="PS50860"/>
    </source>
</evidence>
<dbReference type="GO" id="GO:0005524">
    <property type="term" value="F:ATP binding"/>
    <property type="evidence" value="ECO:0007669"/>
    <property type="project" value="UniProtKB-KW"/>
</dbReference>
<dbReference type="SUPFAM" id="SSF55186">
    <property type="entry name" value="ThrRS/AlaRS common domain"/>
    <property type="match status" value="1"/>
</dbReference>
<keyword evidence="5" id="KW-0067">ATP-binding</keyword>
<feature type="non-terminal residue" evidence="10">
    <location>
        <position position="1"/>
    </location>
</feature>
<dbReference type="SUPFAM" id="SSF50447">
    <property type="entry name" value="Translation proteins"/>
    <property type="match status" value="1"/>
</dbReference>
<dbReference type="InterPro" id="IPR018165">
    <property type="entry name" value="Ala-tRNA-synth_IIc_core"/>
</dbReference>
<dbReference type="Gene3D" id="3.30.980.10">
    <property type="entry name" value="Threonyl-trna Synthetase, Chain A, domain 2"/>
    <property type="match status" value="1"/>
</dbReference>
<keyword evidence="2" id="KW-0820">tRNA-binding</keyword>
<evidence type="ECO:0000256" key="6">
    <source>
        <dbReference type="ARBA" id="ARBA00022884"/>
    </source>
</evidence>
<evidence type="ECO:0000256" key="3">
    <source>
        <dbReference type="ARBA" id="ARBA00022598"/>
    </source>
</evidence>
<accession>X1V6S4</accession>
<evidence type="ECO:0000256" key="5">
    <source>
        <dbReference type="ARBA" id="ARBA00022840"/>
    </source>
</evidence>
<keyword evidence="8" id="KW-0030">Aminoacyl-tRNA synthetase</keyword>
<dbReference type="SUPFAM" id="SSF101353">
    <property type="entry name" value="Putative anticodon-binding domain of alanyl-tRNA synthetase (AlaRS)"/>
    <property type="match status" value="1"/>
</dbReference>
<feature type="non-terminal residue" evidence="10">
    <location>
        <position position="242"/>
    </location>
</feature>